<dbReference type="FunFam" id="3.30.160.60:FF:000710">
    <property type="entry name" value="Zinc finger protein 768"/>
    <property type="match status" value="1"/>
</dbReference>
<gene>
    <name evidence="16 17" type="primary">LOC108704270</name>
</gene>
<dbReference type="KEGG" id="xla:108704270"/>
<feature type="region of interest" description="Disordered" evidence="13">
    <location>
        <begin position="1"/>
        <end position="33"/>
    </location>
</feature>
<evidence type="ECO:0000256" key="8">
    <source>
        <dbReference type="ARBA" id="ARBA00023015"/>
    </source>
</evidence>
<evidence type="ECO:0000256" key="1">
    <source>
        <dbReference type="ARBA" id="ARBA00003767"/>
    </source>
</evidence>
<protein>
    <submittedName>
        <fullName evidence="16 17">Oocyte Zinc finger protein XlCOF7.1-like</fullName>
    </submittedName>
</protein>
<feature type="domain" description="C2H2-type" evidence="14">
    <location>
        <begin position="387"/>
        <end position="414"/>
    </location>
</feature>
<dbReference type="PROSITE" id="PS50157">
    <property type="entry name" value="ZINC_FINGER_C2H2_2"/>
    <property type="match status" value="7"/>
</dbReference>
<feature type="domain" description="C2H2-type" evidence="14">
    <location>
        <begin position="331"/>
        <end position="358"/>
    </location>
</feature>
<comment type="function">
    <text evidence="1">May be involved in transcriptional regulation.</text>
</comment>
<dbReference type="PANTHER" id="PTHR16515:SF49">
    <property type="entry name" value="GASTRULA ZINC FINGER PROTEIN XLCGF49.1-LIKE-RELATED"/>
    <property type="match status" value="1"/>
</dbReference>
<comment type="similarity">
    <text evidence="3">Belongs to the krueppel C2H2-type zinc-finger protein family.</text>
</comment>
<feature type="domain" description="C2H2-type" evidence="14">
    <location>
        <begin position="303"/>
        <end position="330"/>
    </location>
</feature>
<feature type="compositionally biased region" description="Basic and acidic residues" evidence="13">
    <location>
        <begin position="1"/>
        <end position="17"/>
    </location>
</feature>
<keyword evidence="11" id="KW-0539">Nucleus</keyword>
<dbReference type="InterPro" id="IPR036236">
    <property type="entry name" value="Znf_C2H2_sf"/>
</dbReference>
<keyword evidence="7" id="KW-0862">Zinc</keyword>
<sequence>MKEDPQQLRPLDCKYEDPNTNNTNLEAMSPCNNDPRRSATVRAGFDGNVHFTNTKMSPVEQPPPANGIKEEVASCKERIQSDCSINPFTEQIQGTDTPTPIMGCSLNNNLGDATGAVKEDPASWEGGNQSDCSINPLTEQTQGIDTPTPIVGCSINDSLQMNYISNEEVASSEGGKHLDYGINAGQIQGRDASIMGYGLNNGLSAHYIPVVVKEESASCERANHSEWVINTFMEQIQGTAALNTIAKWSIRSSLNGDVHTKPARTSQTRSRKPSYNCYECHKSFPRKNDLLAHQRNHAGRKPFTCTECGRGFSYSSALSVHRRRHTGEKPFGCSDCGKMFTQSSQLTLHRRIHTGERPYSCSECGKRFTHRTPLNVHQKIHTGEKPYCCSECGKRFSDRSNLVVHQRSHSREKPFSCADCGKAFTRRSNLKDHQRLHTGEKPYSCPECRICFTQSSQLTLHRRIHQ</sequence>
<dbReference type="AlphaFoldDB" id="A0A8J0U4Y6"/>
<keyword evidence="5" id="KW-0677">Repeat</keyword>
<keyword evidence="8" id="KW-0805">Transcription regulation</keyword>
<dbReference type="PROSITE" id="PS00028">
    <property type="entry name" value="ZINC_FINGER_C2H2_1"/>
    <property type="match status" value="7"/>
</dbReference>
<keyword evidence="10" id="KW-0804">Transcription</keyword>
<dbReference type="Pfam" id="PF00096">
    <property type="entry name" value="zf-C2H2"/>
    <property type="match status" value="7"/>
</dbReference>
<dbReference type="GO" id="GO:0006355">
    <property type="term" value="P:regulation of DNA-templated transcription"/>
    <property type="evidence" value="ECO:0000318"/>
    <property type="project" value="GO_Central"/>
</dbReference>
<feature type="domain" description="C2H2-type" evidence="14">
    <location>
        <begin position="443"/>
        <end position="466"/>
    </location>
</feature>
<dbReference type="FunFam" id="3.30.160.60:FF:000848">
    <property type="entry name" value="Zinc finger protein 35"/>
    <property type="match status" value="1"/>
</dbReference>
<evidence type="ECO:0000313" key="15">
    <source>
        <dbReference type="Proteomes" id="UP000186698"/>
    </source>
</evidence>
<keyword evidence="6 12" id="KW-0863">Zinc-finger</keyword>
<dbReference type="FunFam" id="3.30.160.60:FF:000100">
    <property type="entry name" value="Zinc finger 45-like"/>
    <property type="match status" value="1"/>
</dbReference>
<dbReference type="FunFam" id="3.30.160.60:FF:002343">
    <property type="entry name" value="Zinc finger protein 33A"/>
    <property type="match status" value="1"/>
</dbReference>
<organism evidence="16">
    <name type="scientific">Xenopus laevis</name>
    <name type="common">African clawed frog</name>
    <dbReference type="NCBI Taxonomy" id="8355"/>
    <lineage>
        <taxon>Eukaryota</taxon>
        <taxon>Metazoa</taxon>
        <taxon>Chordata</taxon>
        <taxon>Craniata</taxon>
        <taxon>Vertebrata</taxon>
        <taxon>Euteleostomi</taxon>
        <taxon>Amphibia</taxon>
        <taxon>Batrachia</taxon>
        <taxon>Anura</taxon>
        <taxon>Pipoidea</taxon>
        <taxon>Pipidae</taxon>
        <taxon>Xenopodinae</taxon>
        <taxon>Xenopus</taxon>
        <taxon>Xenopus</taxon>
    </lineage>
</organism>
<dbReference type="GO" id="GO:0005634">
    <property type="term" value="C:nucleus"/>
    <property type="evidence" value="ECO:0007669"/>
    <property type="project" value="UniProtKB-SubCell"/>
</dbReference>
<dbReference type="RefSeq" id="XP_018096258.1">
    <property type="nucleotide sequence ID" value="XM_018240769.2"/>
</dbReference>
<dbReference type="GO" id="GO:0008270">
    <property type="term" value="F:zinc ion binding"/>
    <property type="evidence" value="ECO:0007669"/>
    <property type="project" value="UniProtKB-KW"/>
</dbReference>
<dbReference type="FunFam" id="3.30.160.60:FF:001532">
    <property type="entry name" value="Zinc finger protein 483"/>
    <property type="match status" value="1"/>
</dbReference>
<evidence type="ECO:0000256" key="6">
    <source>
        <dbReference type="ARBA" id="ARBA00022771"/>
    </source>
</evidence>
<dbReference type="PANTHER" id="PTHR16515">
    <property type="entry name" value="PR DOMAIN ZINC FINGER PROTEIN"/>
    <property type="match status" value="1"/>
</dbReference>
<dbReference type="InterPro" id="IPR013087">
    <property type="entry name" value="Znf_C2H2_type"/>
</dbReference>
<keyword evidence="9" id="KW-0238">DNA-binding</keyword>
<evidence type="ECO:0000256" key="12">
    <source>
        <dbReference type="PROSITE-ProRule" id="PRU00042"/>
    </source>
</evidence>
<name>A0A8J0U4Y6_XENLA</name>
<evidence type="ECO:0000256" key="4">
    <source>
        <dbReference type="ARBA" id="ARBA00022723"/>
    </source>
</evidence>
<dbReference type="GO" id="GO:0000978">
    <property type="term" value="F:RNA polymerase II cis-regulatory region sequence-specific DNA binding"/>
    <property type="evidence" value="ECO:0000318"/>
    <property type="project" value="GO_Central"/>
</dbReference>
<dbReference type="GeneID" id="108704270"/>
<feature type="compositionally biased region" description="Polar residues" evidence="13">
    <location>
        <begin position="18"/>
        <end position="32"/>
    </location>
</feature>
<accession>A0A8J0U4Y6</accession>
<keyword evidence="4" id="KW-0479">Metal-binding</keyword>
<dbReference type="RefSeq" id="XP_041434989.1">
    <property type="nucleotide sequence ID" value="XM_041579055.1"/>
</dbReference>
<evidence type="ECO:0000313" key="17">
    <source>
        <dbReference type="RefSeq" id="XP_041434989.1"/>
    </source>
</evidence>
<evidence type="ECO:0000259" key="14">
    <source>
        <dbReference type="PROSITE" id="PS50157"/>
    </source>
</evidence>
<feature type="domain" description="C2H2-type" evidence="14">
    <location>
        <begin position="415"/>
        <end position="442"/>
    </location>
</feature>
<evidence type="ECO:0000256" key="7">
    <source>
        <dbReference type="ARBA" id="ARBA00022833"/>
    </source>
</evidence>
<evidence type="ECO:0000256" key="10">
    <source>
        <dbReference type="ARBA" id="ARBA00023163"/>
    </source>
</evidence>
<feature type="domain" description="C2H2-type" evidence="14">
    <location>
        <begin position="359"/>
        <end position="386"/>
    </location>
</feature>
<keyword evidence="15" id="KW-1185">Reference proteome</keyword>
<dbReference type="InterPro" id="IPR050331">
    <property type="entry name" value="Zinc_finger"/>
</dbReference>
<dbReference type="SMART" id="SM00355">
    <property type="entry name" value="ZnF_C2H2"/>
    <property type="match status" value="7"/>
</dbReference>
<evidence type="ECO:0000256" key="5">
    <source>
        <dbReference type="ARBA" id="ARBA00022737"/>
    </source>
</evidence>
<dbReference type="SUPFAM" id="SSF57667">
    <property type="entry name" value="beta-beta-alpha zinc fingers"/>
    <property type="match status" value="4"/>
</dbReference>
<evidence type="ECO:0000256" key="13">
    <source>
        <dbReference type="SAM" id="MobiDB-lite"/>
    </source>
</evidence>
<evidence type="ECO:0000256" key="11">
    <source>
        <dbReference type="ARBA" id="ARBA00023242"/>
    </source>
</evidence>
<evidence type="ECO:0000256" key="9">
    <source>
        <dbReference type="ARBA" id="ARBA00023125"/>
    </source>
</evidence>
<dbReference type="OrthoDB" id="40579at2759"/>
<dbReference type="Gene3D" id="3.30.160.60">
    <property type="entry name" value="Classic Zinc Finger"/>
    <property type="match status" value="7"/>
</dbReference>
<feature type="domain" description="C2H2-type" evidence="14">
    <location>
        <begin position="275"/>
        <end position="302"/>
    </location>
</feature>
<dbReference type="FunFam" id="3.30.160.60:FF:000663">
    <property type="entry name" value="Zinc finger protein 45"/>
    <property type="match status" value="1"/>
</dbReference>
<dbReference type="GO" id="GO:0000981">
    <property type="term" value="F:DNA-binding transcription factor activity, RNA polymerase II-specific"/>
    <property type="evidence" value="ECO:0000318"/>
    <property type="project" value="GO_Central"/>
</dbReference>
<comment type="subcellular location">
    <subcellularLocation>
        <location evidence="2">Nucleus</location>
    </subcellularLocation>
</comment>
<evidence type="ECO:0000256" key="2">
    <source>
        <dbReference type="ARBA" id="ARBA00004123"/>
    </source>
</evidence>
<evidence type="ECO:0000256" key="3">
    <source>
        <dbReference type="ARBA" id="ARBA00006991"/>
    </source>
</evidence>
<evidence type="ECO:0000313" key="16">
    <source>
        <dbReference type="RefSeq" id="XP_018096258.1"/>
    </source>
</evidence>
<dbReference type="Proteomes" id="UP000186698">
    <property type="component" value="Chromosome 9_10S"/>
</dbReference>
<reference evidence="16" key="1">
    <citation type="submission" date="2022-04" db="UniProtKB">
        <authorList>
            <consortium name="RefSeq"/>
        </authorList>
    </citation>
    <scope>IDENTIFICATION</scope>
    <source>
        <strain evidence="16 17">J_2021</strain>
        <tissue evidence="16 17">Erythrocytes</tissue>
    </source>
</reference>
<proteinExistence type="inferred from homology"/>
<dbReference type="FunFam" id="3.30.160.60:FF:002716">
    <property type="entry name" value="Zinc finger protein 212"/>
    <property type="match status" value="1"/>
</dbReference>